<dbReference type="EMBL" id="LR797062">
    <property type="protein sequence ID" value="CAB4184902.1"/>
    <property type="molecule type" value="Genomic_DNA"/>
</dbReference>
<protein>
    <submittedName>
        <fullName evidence="3">Uncharacterized protein</fullName>
    </submittedName>
</protein>
<evidence type="ECO:0000313" key="3">
    <source>
        <dbReference type="EMBL" id="CAB5230222.1"/>
    </source>
</evidence>
<name>A0A6J7XGY5_9CAUD</name>
<reference evidence="3" key="1">
    <citation type="submission" date="2020-05" db="EMBL/GenBank/DDBJ databases">
        <authorList>
            <person name="Chiriac C."/>
            <person name="Salcher M."/>
            <person name="Ghai R."/>
            <person name="Kavagutti S V."/>
        </authorList>
    </citation>
    <scope>NUCLEOTIDE SEQUENCE</scope>
</reference>
<gene>
    <name evidence="2" type="ORF">UFOVP1117_47</name>
    <name evidence="3" type="ORF">UFOVP1570_48</name>
    <name evidence="1" type="ORF">UFOVP632_44</name>
</gene>
<accession>A0A6J7XGY5</accession>
<dbReference type="EMBL" id="LR796608">
    <property type="protein sequence ID" value="CAB4154181.1"/>
    <property type="molecule type" value="Genomic_DNA"/>
</dbReference>
<proteinExistence type="predicted"/>
<evidence type="ECO:0000313" key="1">
    <source>
        <dbReference type="EMBL" id="CAB4154181.1"/>
    </source>
</evidence>
<evidence type="ECO:0000313" key="2">
    <source>
        <dbReference type="EMBL" id="CAB4184902.1"/>
    </source>
</evidence>
<organism evidence="3">
    <name type="scientific">uncultured Caudovirales phage</name>
    <dbReference type="NCBI Taxonomy" id="2100421"/>
    <lineage>
        <taxon>Viruses</taxon>
        <taxon>Duplodnaviria</taxon>
        <taxon>Heunggongvirae</taxon>
        <taxon>Uroviricota</taxon>
        <taxon>Caudoviricetes</taxon>
        <taxon>Peduoviridae</taxon>
        <taxon>Maltschvirus</taxon>
        <taxon>Maltschvirus maltsch</taxon>
    </lineage>
</organism>
<dbReference type="EMBL" id="LR798414">
    <property type="protein sequence ID" value="CAB5230222.1"/>
    <property type="molecule type" value="Genomic_DNA"/>
</dbReference>
<sequence>MTQPIDRLFERLSMTYGIAWDNSLGTAPLNEIKSFWMHGLSGFLQSKESMMAISWALNHLPERPPNLVQFKNLCYQAPAVERPQLPSPPADPERVKQELAKFSGLRMGPNVDPKAWAHKILKDYADGVKRPVAVVQMARDALRIKEWSN</sequence>